<keyword evidence="7" id="KW-0464">Manganese</keyword>
<accession>A0ABW3K371</accession>
<evidence type="ECO:0000256" key="5">
    <source>
        <dbReference type="ARBA" id="ARBA00022723"/>
    </source>
</evidence>
<dbReference type="Proteomes" id="UP001597112">
    <property type="component" value="Unassembled WGS sequence"/>
</dbReference>
<evidence type="ECO:0000313" key="11">
    <source>
        <dbReference type="Proteomes" id="UP001597112"/>
    </source>
</evidence>
<dbReference type="PANTHER" id="PTHR43226">
    <property type="entry name" value="XAA-PRO AMINOPEPTIDASE 3"/>
    <property type="match status" value="1"/>
</dbReference>
<feature type="domain" description="Aminopeptidase P N-terminal" evidence="9">
    <location>
        <begin position="33"/>
        <end position="172"/>
    </location>
</feature>
<evidence type="ECO:0000313" key="10">
    <source>
        <dbReference type="EMBL" id="MFD1000574.1"/>
    </source>
</evidence>
<dbReference type="InterPro" id="IPR000994">
    <property type="entry name" value="Pept_M24"/>
</dbReference>
<dbReference type="Pfam" id="PF05195">
    <property type="entry name" value="AMP_N"/>
    <property type="match status" value="1"/>
</dbReference>
<comment type="similarity">
    <text evidence="3">Belongs to the peptidase M24B family.</text>
</comment>
<evidence type="ECO:0000256" key="7">
    <source>
        <dbReference type="ARBA" id="ARBA00023211"/>
    </source>
</evidence>
<dbReference type="SUPFAM" id="SSF55920">
    <property type="entry name" value="Creatinase/aminopeptidase"/>
    <property type="match status" value="1"/>
</dbReference>
<dbReference type="CDD" id="cd01087">
    <property type="entry name" value="Prolidase"/>
    <property type="match status" value="1"/>
</dbReference>
<evidence type="ECO:0000256" key="8">
    <source>
        <dbReference type="SAM" id="SignalP"/>
    </source>
</evidence>
<sequence length="492" mass="56495">MINLLMQRFSLFILMLMAIPAFAQNPDMPADFLTKEFHKERRAKLREQLPANSVAVFFANPVRNRSSDVDYVYHQDPDFFYLTGYKEPDAVLFIFKDKQTAANKTQYDEIIFVQPRSAQAEMWTGRRLGDAGVKNQLGFEQAFNNKEFKKYNVDFSKFDKILFFDFLNDVRDDPRDSSDLYSMIEDFKVKVKYPSQEKGLSVTREPEKNNLNTTELVTIMEGLRGFKTKEEVDMIKKAVSISCMGQREVMKAIKPGMSEREIQGIHEFVFKKYQAEDLGYPSIVGAGHNGCILHYIDNYKPNITNKELILMDLGAEFHGYTADITRTIPVSGKFSPEQKQIYELVLKAQEEGMKVCKPGATFQDLTAATRVVINRGLKDLGIIKNENERHLYYPHGCCHHIGLDVHDRGPYDKLQEGMVITIEPGIYIPDNANCDKRWWGIAVRIEDDYLITKEGYEHLSIAAPRKVEDIEALMKQPSALDDFVLPDLNTKN</sequence>
<feature type="chain" id="PRO_5045811392" description="Xaa-Pro aminopeptidase" evidence="8">
    <location>
        <begin position="24"/>
        <end position="492"/>
    </location>
</feature>
<dbReference type="RefSeq" id="WP_377580020.1">
    <property type="nucleotide sequence ID" value="NZ_JBHTKA010000004.1"/>
</dbReference>
<dbReference type="InterPro" id="IPR036005">
    <property type="entry name" value="Creatinase/aminopeptidase-like"/>
</dbReference>
<protein>
    <recommendedName>
        <fullName evidence="4">Xaa-Pro aminopeptidase</fullName>
        <ecNumber evidence="4">3.4.11.9</ecNumber>
    </recommendedName>
</protein>
<gene>
    <name evidence="10" type="ORF">ACFQ21_14710</name>
</gene>
<dbReference type="Gene3D" id="3.40.350.10">
    <property type="entry name" value="Creatinase/prolidase N-terminal domain"/>
    <property type="match status" value="1"/>
</dbReference>
<dbReference type="PANTHER" id="PTHR43226:SF4">
    <property type="entry name" value="XAA-PRO AMINOPEPTIDASE 3"/>
    <property type="match status" value="1"/>
</dbReference>
<dbReference type="InterPro" id="IPR007865">
    <property type="entry name" value="Aminopep_P_N"/>
</dbReference>
<keyword evidence="10" id="KW-0645">Protease</keyword>
<keyword evidence="10" id="KW-0031">Aminopeptidase</keyword>
<dbReference type="Gene3D" id="3.90.230.10">
    <property type="entry name" value="Creatinase/methionine aminopeptidase superfamily"/>
    <property type="match status" value="1"/>
</dbReference>
<organism evidence="10 11">
    <name type="scientific">Ohtaekwangia kribbensis</name>
    <dbReference type="NCBI Taxonomy" id="688913"/>
    <lineage>
        <taxon>Bacteria</taxon>
        <taxon>Pseudomonadati</taxon>
        <taxon>Bacteroidota</taxon>
        <taxon>Cytophagia</taxon>
        <taxon>Cytophagales</taxon>
        <taxon>Fulvivirgaceae</taxon>
        <taxon>Ohtaekwangia</taxon>
    </lineage>
</organism>
<evidence type="ECO:0000259" key="9">
    <source>
        <dbReference type="SMART" id="SM01011"/>
    </source>
</evidence>
<dbReference type="InterPro" id="IPR001714">
    <property type="entry name" value="Pept_M24_MAP"/>
</dbReference>
<evidence type="ECO:0000256" key="1">
    <source>
        <dbReference type="ARBA" id="ARBA00001424"/>
    </source>
</evidence>
<comment type="catalytic activity">
    <reaction evidence="1">
        <text>Release of any N-terminal amino acid, including proline, that is linked to proline, even from a dipeptide or tripeptide.</text>
        <dbReference type="EC" id="3.4.11.9"/>
    </reaction>
</comment>
<keyword evidence="6 10" id="KW-0378">Hydrolase</keyword>
<dbReference type="InterPro" id="IPR029149">
    <property type="entry name" value="Creatin/AminoP/Spt16_N"/>
</dbReference>
<dbReference type="InterPro" id="IPR052433">
    <property type="entry name" value="X-Pro_dipept-like"/>
</dbReference>
<evidence type="ECO:0000256" key="3">
    <source>
        <dbReference type="ARBA" id="ARBA00008766"/>
    </source>
</evidence>
<evidence type="ECO:0000256" key="6">
    <source>
        <dbReference type="ARBA" id="ARBA00022801"/>
    </source>
</evidence>
<keyword evidence="8" id="KW-0732">Signal</keyword>
<reference evidence="11" key="1">
    <citation type="journal article" date="2019" name="Int. J. Syst. Evol. Microbiol.">
        <title>The Global Catalogue of Microorganisms (GCM) 10K type strain sequencing project: providing services to taxonomists for standard genome sequencing and annotation.</title>
        <authorList>
            <consortium name="The Broad Institute Genomics Platform"/>
            <consortium name="The Broad Institute Genome Sequencing Center for Infectious Disease"/>
            <person name="Wu L."/>
            <person name="Ma J."/>
        </authorList>
    </citation>
    <scope>NUCLEOTIDE SEQUENCE [LARGE SCALE GENOMIC DNA]</scope>
    <source>
        <strain evidence="11">CCUG 58938</strain>
    </source>
</reference>
<dbReference type="SUPFAM" id="SSF53092">
    <property type="entry name" value="Creatinase/prolidase N-terminal domain"/>
    <property type="match status" value="1"/>
</dbReference>
<evidence type="ECO:0000256" key="2">
    <source>
        <dbReference type="ARBA" id="ARBA00001936"/>
    </source>
</evidence>
<keyword evidence="11" id="KW-1185">Reference proteome</keyword>
<dbReference type="SMART" id="SM01011">
    <property type="entry name" value="AMP_N"/>
    <property type="match status" value="1"/>
</dbReference>
<feature type="signal peptide" evidence="8">
    <location>
        <begin position="1"/>
        <end position="23"/>
    </location>
</feature>
<dbReference type="EC" id="3.4.11.9" evidence="4"/>
<evidence type="ECO:0000256" key="4">
    <source>
        <dbReference type="ARBA" id="ARBA00012574"/>
    </source>
</evidence>
<name>A0ABW3K371_9BACT</name>
<dbReference type="GO" id="GO:0004177">
    <property type="term" value="F:aminopeptidase activity"/>
    <property type="evidence" value="ECO:0007669"/>
    <property type="project" value="UniProtKB-KW"/>
</dbReference>
<proteinExistence type="inferred from homology"/>
<dbReference type="EMBL" id="JBHTKA010000004">
    <property type="protein sequence ID" value="MFD1000574.1"/>
    <property type="molecule type" value="Genomic_DNA"/>
</dbReference>
<comment type="caution">
    <text evidence="10">The sequence shown here is derived from an EMBL/GenBank/DDBJ whole genome shotgun (WGS) entry which is preliminary data.</text>
</comment>
<comment type="cofactor">
    <cofactor evidence="2">
        <name>Mn(2+)</name>
        <dbReference type="ChEBI" id="CHEBI:29035"/>
    </cofactor>
</comment>
<dbReference type="PRINTS" id="PR00599">
    <property type="entry name" value="MAPEPTIDASE"/>
</dbReference>
<dbReference type="Pfam" id="PF00557">
    <property type="entry name" value="Peptidase_M24"/>
    <property type="match status" value="1"/>
</dbReference>
<keyword evidence="5" id="KW-0479">Metal-binding</keyword>